<reference evidence="2" key="1">
    <citation type="submission" date="2021-10" db="EMBL/GenBank/DDBJ databases">
        <title>Anaerobic single-cell dispensing facilitates the cultivation of human gut bacteria.</title>
        <authorList>
            <person name="Afrizal A."/>
        </authorList>
    </citation>
    <scope>NUCLEOTIDE SEQUENCE</scope>
    <source>
        <strain evidence="2">CLA-AA-H274</strain>
    </source>
</reference>
<evidence type="ECO:0000259" key="1">
    <source>
        <dbReference type="Pfam" id="PF09414"/>
    </source>
</evidence>
<feature type="domain" description="RNA ligase" evidence="1">
    <location>
        <begin position="32"/>
        <end position="196"/>
    </location>
</feature>
<dbReference type="Pfam" id="PF09414">
    <property type="entry name" value="RNA_ligase"/>
    <property type="match status" value="1"/>
</dbReference>
<sequence length="308" mass="35977">MKIKHFMDIQRIREQADEGTASNIGGFSVGDHIVIQEKVDGANASIRYDRETGKLVVFSRNQQLFDDKALKGFWSYVQTLSADKYKETESYAIFGECLIPHAVEYRPEAYNKWYVYDIYDTEKRTYLPQTKVQEFCERHNLTYVKTFYNGPFVSWEHCRSFVGQSEIALDQGEGAIVKNQTKLGAEDRENPSMIKIVCENFAEVRKKKKQVEDPEKRSEIGKAQAIVEQIVTPRRVEKEWMKMRDEGLIADLEVKQNIQILAKNLPMRIYQDCVKEEPELVNSCREYFGKLCQKRVMKLIREIEASRK</sequence>
<dbReference type="InterPro" id="IPR021122">
    <property type="entry name" value="RNA_ligase_dom_REL/Rnl2"/>
</dbReference>
<evidence type="ECO:0000313" key="3">
    <source>
        <dbReference type="Proteomes" id="UP001198962"/>
    </source>
</evidence>
<protein>
    <submittedName>
        <fullName evidence="2">RNA ligase family protein</fullName>
    </submittedName>
</protein>
<proteinExistence type="predicted"/>
<dbReference type="Gene3D" id="3.30.470.30">
    <property type="entry name" value="DNA ligase/mRNA capping enzyme"/>
    <property type="match status" value="1"/>
</dbReference>
<dbReference type="GO" id="GO:0016874">
    <property type="term" value="F:ligase activity"/>
    <property type="evidence" value="ECO:0007669"/>
    <property type="project" value="UniProtKB-KW"/>
</dbReference>
<accession>A0AAE3DKW9</accession>
<dbReference type="SUPFAM" id="SSF56091">
    <property type="entry name" value="DNA ligase/mRNA capping enzyme, catalytic domain"/>
    <property type="match status" value="1"/>
</dbReference>
<dbReference type="RefSeq" id="WP_308451145.1">
    <property type="nucleotide sequence ID" value="NZ_JAJEPU010000015.1"/>
</dbReference>
<name>A0AAE3DKW9_9FIRM</name>
<keyword evidence="2" id="KW-0436">Ligase</keyword>
<dbReference type="Proteomes" id="UP001198962">
    <property type="component" value="Unassembled WGS sequence"/>
</dbReference>
<gene>
    <name evidence="2" type="ORF">LKD32_06455</name>
</gene>
<keyword evidence="3" id="KW-1185">Reference proteome</keyword>
<organism evidence="2 3">
    <name type="scientific">Brotaphodocola catenula</name>
    <dbReference type="NCBI Taxonomy" id="2885361"/>
    <lineage>
        <taxon>Bacteria</taxon>
        <taxon>Bacillati</taxon>
        <taxon>Bacillota</taxon>
        <taxon>Clostridia</taxon>
        <taxon>Lachnospirales</taxon>
        <taxon>Lachnospiraceae</taxon>
        <taxon>Brotaphodocola</taxon>
    </lineage>
</organism>
<evidence type="ECO:0000313" key="2">
    <source>
        <dbReference type="EMBL" id="MCC2164521.1"/>
    </source>
</evidence>
<comment type="caution">
    <text evidence="2">The sequence shown here is derived from an EMBL/GenBank/DDBJ whole genome shotgun (WGS) entry which is preliminary data.</text>
</comment>
<dbReference type="EMBL" id="JAJEPU010000015">
    <property type="protein sequence ID" value="MCC2164521.1"/>
    <property type="molecule type" value="Genomic_DNA"/>
</dbReference>
<dbReference type="AlphaFoldDB" id="A0AAE3DKW9"/>